<comment type="caution">
    <text evidence="1">The sequence shown here is derived from an EMBL/GenBank/DDBJ whole genome shotgun (WGS) entry which is preliminary data.</text>
</comment>
<gene>
    <name evidence="1" type="ORF">FH972_024602</name>
</gene>
<dbReference type="EMBL" id="VIBQ01000017">
    <property type="protein sequence ID" value="KAB8360868.1"/>
    <property type="molecule type" value="Genomic_DNA"/>
</dbReference>
<protein>
    <submittedName>
        <fullName evidence="1">Uncharacterized protein</fullName>
    </submittedName>
</protein>
<name>A0A5N6KYG6_9ROSI</name>
<keyword evidence="2" id="KW-1185">Reference proteome</keyword>
<dbReference type="Proteomes" id="UP000327013">
    <property type="component" value="Unassembled WGS sequence"/>
</dbReference>
<proteinExistence type="predicted"/>
<evidence type="ECO:0000313" key="2">
    <source>
        <dbReference type="Proteomes" id="UP000327013"/>
    </source>
</evidence>
<evidence type="ECO:0000313" key="1">
    <source>
        <dbReference type="EMBL" id="KAB8360868.1"/>
    </source>
</evidence>
<reference evidence="1 2" key="1">
    <citation type="submission" date="2019-06" db="EMBL/GenBank/DDBJ databases">
        <title>A chromosomal-level reference genome of Carpinus fangiana (Coryloideae, Betulaceae).</title>
        <authorList>
            <person name="Yang X."/>
            <person name="Wang Z."/>
            <person name="Zhang L."/>
            <person name="Hao G."/>
            <person name="Liu J."/>
            <person name="Yang Y."/>
        </authorList>
    </citation>
    <scope>NUCLEOTIDE SEQUENCE [LARGE SCALE GENOMIC DNA]</scope>
    <source>
        <strain evidence="1">Cfa_2016G</strain>
        <tissue evidence="1">Leaf</tissue>
    </source>
</reference>
<sequence>MTSRATPPLATHGFKMMRECPMGGLASIWNDSSAGEAKTSLSGTLAVSVEESSHGAAVALDS</sequence>
<dbReference type="AlphaFoldDB" id="A0A5N6KYG6"/>
<organism evidence="1 2">
    <name type="scientific">Carpinus fangiana</name>
    <dbReference type="NCBI Taxonomy" id="176857"/>
    <lineage>
        <taxon>Eukaryota</taxon>
        <taxon>Viridiplantae</taxon>
        <taxon>Streptophyta</taxon>
        <taxon>Embryophyta</taxon>
        <taxon>Tracheophyta</taxon>
        <taxon>Spermatophyta</taxon>
        <taxon>Magnoliopsida</taxon>
        <taxon>eudicotyledons</taxon>
        <taxon>Gunneridae</taxon>
        <taxon>Pentapetalae</taxon>
        <taxon>rosids</taxon>
        <taxon>fabids</taxon>
        <taxon>Fagales</taxon>
        <taxon>Betulaceae</taxon>
        <taxon>Carpinus</taxon>
    </lineage>
</organism>
<accession>A0A5N6KYG6</accession>